<gene>
    <name evidence="1" type="ORF">TSAR_009480</name>
</gene>
<sequence>MPLSSSPKTDGLPEMEKGIIPYLFNNVENQAYERPLPTLDTYTPDTMSSKEQEQFLKWYDKQVQDGYI</sequence>
<reference evidence="1 2" key="1">
    <citation type="journal article" date="2017" name="Curr. Biol.">
        <title>The Evolution of Venom by Co-option of Single-Copy Genes.</title>
        <authorList>
            <person name="Martinson E.O."/>
            <person name="Mrinalini"/>
            <person name="Kelkar Y.D."/>
            <person name="Chang C.H."/>
            <person name="Werren J.H."/>
        </authorList>
    </citation>
    <scope>NUCLEOTIDE SEQUENCE [LARGE SCALE GENOMIC DNA]</scope>
    <source>
        <strain evidence="1 2">Alberta</strain>
        <tissue evidence="1">Whole body</tissue>
    </source>
</reference>
<comment type="caution">
    <text evidence="1">The sequence shown here is derived from an EMBL/GenBank/DDBJ whole genome shotgun (WGS) entry which is preliminary data.</text>
</comment>
<accession>A0A232FHH0</accession>
<evidence type="ECO:0000313" key="1">
    <source>
        <dbReference type="EMBL" id="OXU30013.1"/>
    </source>
</evidence>
<name>A0A232FHH0_9HYME</name>
<organism evidence="1 2">
    <name type="scientific">Trichomalopsis sarcophagae</name>
    <dbReference type="NCBI Taxonomy" id="543379"/>
    <lineage>
        <taxon>Eukaryota</taxon>
        <taxon>Metazoa</taxon>
        <taxon>Ecdysozoa</taxon>
        <taxon>Arthropoda</taxon>
        <taxon>Hexapoda</taxon>
        <taxon>Insecta</taxon>
        <taxon>Pterygota</taxon>
        <taxon>Neoptera</taxon>
        <taxon>Endopterygota</taxon>
        <taxon>Hymenoptera</taxon>
        <taxon>Apocrita</taxon>
        <taxon>Proctotrupomorpha</taxon>
        <taxon>Chalcidoidea</taxon>
        <taxon>Pteromalidae</taxon>
        <taxon>Pteromalinae</taxon>
        <taxon>Trichomalopsis</taxon>
    </lineage>
</organism>
<keyword evidence="2" id="KW-1185">Reference proteome</keyword>
<dbReference type="AlphaFoldDB" id="A0A232FHH0"/>
<dbReference type="Proteomes" id="UP000215335">
    <property type="component" value="Unassembled WGS sequence"/>
</dbReference>
<dbReference type="EMBL" id="NNAY01000210">
    <property type="protein sequence ID" value="OXU30013.1"/>
    <property type="molecule type" value="Genomic_DNA"/>
</dbReference>
<proteinExistence type="predicted"/>
<evidence type="ECO:0000313" key="2">
    <source>
        <dbReference type="Proteomes" id="UP000215335"/>
    </source>
</evidence>
<protein>
    <submittedName>
        <fullName evidence="1">Uncharacterized protein</fullName>
    </submittedName>
</protein>